<accession>A0ABQ9C8U2</accession>
<evidence type="ECO:0000313" key="2">
    <source>
        <dbReference type="Proteomes" id="UP001141253"/>
    </source>
</evidence>
<dbReference type="EMBL" id="JAPFFI010000005">
    <property type="protein sequence ID" value="KAJ6394812.1"/>
    <property type="molecule type" value="Genomic_DNA"/>
</dbReference>
<name>A0ABQ9C8U2_9ROSI</name>
<sequence>MLITSCCLPWNMQWSHLVYFSRGDREKIDCVHQHCYSLEDNDLSLTLAFSRHPPQAQACNSME</sequence>
<dbReference type="Proteomes" id="UP001141253">
    <property type="component" value="Chromosome 1"/>
</dbReference>
<protein>
    <submittedName>
        <fullName evidence="1">Uncharacterized protein</fullName>
    </submittedName>
</protein>
<gene>
    <name evidence="1" type="ORF">OIU77_023917</name>
</gene>
<proteinExistence type="predicted"/>
<comment type="caution">
    <text evidence="1">The sequence shown here is derived from an EMBL/GenBank/DDBJ whole genome shotgun (WGS) entry which is preliminary data.</text>
</comment>
<evidence type="ECO:0000313" key="1">
    <source>
        <dbReference type="EMBL" id="KAJ6394812.1"/>
    </source>
</evidence>
<organism evidence="1 2">
    <name type="scientific">Salix suchowensis</name>
    <dbReference type="NCBI Taxonomy" id="1278906"/>
    <lineage>
        <taxon>Eukaryota</taxon>
        <taxon>Viridiplantae</taxon>
        <taxon>Streptophyta</taxon>
        <taxon>Embryophyta</taxon>
        <taxon>Tracheophyta</taxon>
        <taxon>Spermatophyta</taxon>
        <taxon>Magnoliopsida</taxon>
        <taxon>eudicotyledons</taxon>
        <taxon>Gunneridae</taxon>
        <taxon>Pentapetalae</taxon>
        <taxon>rosids</taxon>
        <taxon>fabids</taxon>
        <taxon>Malpighiales</taxon>
        <taxon>Salicaceae</taxon>
        <taxon>Saliceae</taxon>
        <taxon>Salix</taxon>
    </lineage>
</organism>
<keyword evidence="2" id="KW-1185">Reference proteome</keyword>
<reference evidence="1" key="1">
    <citation type="submission" date="2022-10" db="EMBL/GenBank/DDBJ databases">
        <authorList>
            <person name="Hyden B.L."/>
            <person name="Feng K."/>
            <person name="Yates T."/>
            <person name="Jawdy S."/>
            <person name="Smart L.B."/>
            <person name="Muchero W."/>
        </authorList>
    </citation>
    <scope>NUCLEOTIDE SEQUENCE</scope>
    <source>
        <tissue evidence="1">Shoot tip</tissue>
    </source>
</reference>
<reference evidence="1" key="2">
    <citation type="journal article" date="2023" name="Int. J. Mol. Sci.">
        <title>De Novo Assembly and Annotation of 11 Diverse Shrub Willow (Salix) Genomes Reveals Novel Gene Organization in Sex-Linked Regions.</title>
        <authorList>
            <person name="Hyden B."/>
            <person name="Feng K."/>
            <person name="Yates T.B."/>
            <person name="Jawdy S."/>
            <person name="Cereghino C."/>
            <person name="Smart L.B."/>
            <person name="Muchero W."/>
        </authorList>
    </citation>
    <scope>NUCLEOTIDE SEQUENCE</scope>
    <source>
        <tissue evidence="1">Shoot tip</tissue>
    </source>
</reference>